<dbReference type="InterPro" id="IPR019092">
    <property type="entry name" value="SSO2081-like_dom"/>
</dbReference>
<dbReference type="NCBIfam" id="TIGR02584">
    <property type="entry name" value="cas_NE0113"/>
    <property type="match status" value="1"/>
</dbReference>
<dbReference type="RefSeq" id="WP_192540512.1">
    <property type="nucleotide sequence ID" value="NZ_JBQELX010000010.1"/>
</dbReference>
<dbReference type="EMBL" id="RRZA01000004">
    <property type="protein sequence ID" value="MBE0456235.1"/>
    <property type="molecule type" value="Genomic_DNA"/>
</dbReference>
<organism evidence="2 3">
    <name type="scientific">Pseudoalteromonas prydzensis</name>
    <dbReference type="NCBI Taxonomy" id="182141"/>
    <lineage>
        <taxon>Bacteria</taxon>
        <taxon>Pseudomonadati</taxon>
        <taxon>Pseudomonadota</taxon>
        <taxon>Gammaproteobacteria</taxon>
        <taxon>Alteromonadales</taxon>
        <taxon>Pseudoalteromonadaceae</taxon>
        <taxon>Pseudoalteromonas</taxon>
    </lineage>
</organism>
<sequence length="378" mass="42864">MKHILLIVTGASPQVLTETLFALHQQGKPMPEDVFVITTKSTKAMLTDGLFTQGHLAKLIADYQLPNIKLPDENIWLIEDNKGQPIDDAKSEIEQTYMADFITRKVFELTNKNNISIHASIAGGRKTMAFYLGYAMSLLGREQDSLSHVFVNDEFEFVRDFYYPTPYNHMIDGKNGKQVNCKNAQVTLAEIPFVRMRQSIDETLIANMQSASFSQTVASLNSAHKKDLALEVNAKAKTLTFAGVEIKLTAKECAFYLWLNQYSQSEQAALIVGRDFEETLSYSKEYLTHLQQNSSDVRVFRDTFAIEPEDFRDGLHRTLKCMEKTFVQQTRSRINNKINKMLPNALATKINISSNKYGLTTHYALSAQKHNIKINLTV</sequence>
<name>A0ABR9FHD1_9GAMM</name>
<accession>A0ABR9FHD1</accession>
<dbReference type="CDD" id="cd09741">
    <property type="entry name" value="Csx1_III-U"/>
    <property type="match status" value="1"/>
</dbReference>
<keyword evidence="3" id="KW-1185">Reference proteome</keyword>
<proteinExistence type="predicted"/>
<reference evidence="2 3" key="1">
    <citation type="submission" date="2020-07" db="EMBL/GenBank/DDBJ databases">
        <title>Halophilic bacteria isolated from french cheeses.</title>
        <authorList>
            <person name="Kothe C.I."/>
            <person name="Farah-Kraiem B."/>
            <person name="Renault P."/>
            <person name="Dridi B."/>
        </authorList>
    </citation>
    <scope>NUCLEOTIDE SEQUENCE [LARGE SCALE GENOMIC DNA]</scope>
    <source>
        <strain evidence="2 3">FME14</strain>
    </source>
</reference>
<dbReference type="Pfam" id="PF09623">
    <property type="entry name" value="Cas_NE0113"/>
    <property type="match status" value="1"/>
</dbReference>
<evidence type="ECO:0000259" key="1">
    <source>
        <dbReference type="Pfam" id="PF09623"/>
    </source>
</evidence>
<comment type="caution">
    <text evidence="2">The sequence shown here is derived from an EMBL/GenBank/DDBJ whole genome shotgun (WGS) entry which is preliminary data.</text>
</comment>
<evidence type="ECO:0000313" key="3">
    <source>
        <dbReference type="Proteomes" id="UP000707245"/>
    </source>
</evidence>
<dbReference type="Proteomes" id="UP000707245">
    <property type="component" value="Unassembled WGS sequence"/>
</dbReference>
<dbReference type="InterPro" id="IPR013413">
    <property type="entry name" value="CRISPR-assoc_prot_NE0113"/>
</dbReference>
<feature type="domain" description="CRISPR system ring nuclease SSO2081-like" evidence="1">
    <location>
        <begin position="12"/>
        <end position="221"/>
    </location>
</feature>
<gene>
    <name evidence="2" type="ORF">EI167_02000</name>
</gene>
<evidence type="ECO:0000313" key="2">
    <source>
        <dbReference type="EMBL" id="MBE0456235.1"/>
    </source>
</evidence>
<protein>
    <submittedName>
        <fullName evidence="2">TIGR02584 family CRISPR-associated protein</fullName>
    </submittedName>
</protein>